<keyword evidence="6" id="KW-1185">Reference proteome</keyword>
<feature type="modified residue" description="4-aspartylphosphate" evidence="3">
    <location>
        <position position="70"/>
    </location>
</feature>
<keyword evidence="1 3" id="KW-0597">Phosphoprotein</keyword>
<dbReference type="InterPro" id="IPR001789">
    <property type="entry name" value="Sig_transdc_resp-reg_receiver"/>
</dbReference>
<reference evidence="5 6" key="1">
    <citation type="submission" date="2020-08" db="EMBL/GenBank/DDBJ databases">
        <title>Genomic Encyclopedia of Type Strains, Phase IV (KMG-V): Genome sequencing to study the core and pangenomes of soil and plant-associated prokaryotes.</title>
        <authorList>
            <person name="Whitman W."/>
        </authorList>
    </citation>
    <scope>NUCLEOTIDE SEQUENCE [LARGE SCALE GENOMIC DNA]</scope>
    <source>
        <strain evidence="5 6">M8UP14</strain>
    </source>
</reference>
<proteinExistence type="predicted"/>
<gene>
    <name evidence="5" type="ORF">HDF16_002719</name>
</gene>
<dbReference type="Pfam" id="PF00072">
    <property type="entry name" value="Response_reg"/>
    <property type="match status" value="1"/>
</dbReference>
<dbReference type="Proteomes" id="UP000540989">
    <property type="component" value="Unassembled WGS sequence"/>
</dbReference>
<dbReference type="Gene3D" id="3.40.50.2300">
    <property type="match status" value="1"/>
</dbReference>
<dbReference type="PANTHER" id="PTHR45339:SF1">
    <property type="entry name" value="HYBRID SIGNAL TRANSDUCTION HISTIDINE KINASE J"/>
    <property type="match status" value="1"/>
</dbReference>
<sequence length="142" mass="16125">MQALARDYQPAVAHHHAYVGRVLLVEDNEFNRDMLSRRLRRSGWEVEVAIDGVQGLERARGGEFDLILMDMSLPEMDGWSVTRLLKENLHTRDIPIIALTAHAMNGDREKAMLAGCDEFETKPVEYSRLLGKMTEFVAGKDL</sequence>
<dbReference type="InterPro" id="IPR011006">
    <property type="entry name" value="CheY-like_superfamily"/>
</dbReference>
<evidence type="ECO:0000256" key="2">
    <source>
        <dbReference type="ARBA" id="ARBA00023012"/>
    </source>
</evidence>
<dbReference type="AlphaFoldDB" id="A0A7W7ZDT4"/>
<evidence type="ECO:0000256" key="3">
    <source>
        <dbReference type="PROSITE-ProRule" id="PRU00169"/>
    </source>
</evidence>
<dbReference type="SMART" id="SM00448">
    <property type="entry name" value="REC"/>
    <property type="match status" value="1"/>
</dbReference>
<dbReference type="SUPFAM" id="SSF52172">
    <property type="entry name" value="CheY-like"/>
    <property type="match status" value="1"/>
</dbReference>
<protein>
    <submittedName>
        <fullName evidence="5">CheY-like chemotaxis protein</fullName>
    </submittedName>
</protein>
<name>A0A7W7ZDT4_9BACT</name>
<dbReference type="PANTHER" id="PTHR45339">
    <property type="entry name" value="HYBRID SIGNAL TRANSDUCTION HISTIDINE KINASE J"/>
    <property type="match status" value="1"/>
</dbReference>
<dbReference type="PROSITE" id="PS50110">
    <property type="entry name" value="RESPONSE_REGULATORY"/>
    <property type="match status" value="1"/>
</dbReference>
<evidence type="ECO:0000256" key="1">
    <source>
        <dbReference type="ARBA" id="ARBA00022553"/>
    </source>
</evidence>
<dbReference type="GO" id="GO:0000160">
    <property type="term" value="P:phosphorelay signal transduction system"/>
    <property type="evidence" value="ECO:0007669"/>
    <property type="project" value="UniProtKB-KW"/>
</dbReference>
<accession>A0A7W7ZDT4</accession>
<dbReference type="RefSeq" id="WP_221312716.1">
    <property type="nucleotide sequence ID" value="NZ_JACHIP010000003.1"/>
</dbReference>
<evidence type="ECO:0000313" key="5">
    <source>
        <dbReference type="EMBL" id="MBB5058013.1"/>
    </source>
</evidence>
<comment type="caution">
    <text evidence="5">The sequence shown here is derived from an EMBL/GenBank/DDBJ whole genome shotgun (WGS) entry which is preliminary data.</text>
</comment>
<feature type="domain" description="Response regulatory" evidence="4">
    <location>
        <begin position="21"/>
        <end position="137"/>
    </location>
</feature>
<evidence type="ECO:0000259" key="4">
    <source>
        <dbReference type="PROSITE" id="PS50110"/>
    </source>
</evidence>
<keyword evidence="2" id="KW-0902">Two-component regulatory system</keyword>
<organism evidence="5 6">
    <name type="scientific">Granulicella aggregans</name>
    <dbReference type="NCBI Taxonomy" id="474949"/>
    <lineage>
        <taxon>Bacteria</taxon>
        <taxon>Pseudomonadati</taxon>
        <taxon>Acidobacteriota</taxon>
        <taxon>Terriglobia</taxon>
        <taxon>Terriglobales</taxon>
        <taxon>Acidobacteriaceae</taxon>
        <taxon>Granulicella</taxon>
    </lineage>
</organism>
<dbReference type="EMBL" id="JACHIP010000003">
    <property type="protein sequence ID" value="MBB5058013.1"/>
    <property type="molecule type" value="Genomic_DNA"/>
</dbReference>
<evidence type="ECO:0000313" key="6">
    <source>
        <dbReference type="Proteomes" id="UP000540989"/>
    </source>
</evidence>